<evidence type="ECO:0000256" key="1">
    <source>
        <dbReference type="SAM" id="Phobius"/>
    </source>
</evidence>
<evidence type="ECO:0000313" key="3">
    <source>
        <dbReference type="Proteomes" id="UP000323506"/>
    </source>
</evidence>
<sequence>MRIEISVRAAHVLNFSLFGICWIYNGTGMPEDTVKSANIILIFHFVLGYFIRYNQI</sequence>
<feature type="transmembrane region" description="Helical" evidence="1">
    <location>
        <begin position="7"/>
        <end position="25"/>
    </location>
</feature>
<keyword evidence="1" id="KW-1133">Transmembrane helix</keyword>
<dbReference type="Proteomes" id="UP000323506">
    <property type="component" value="Chromosome A04"/>
</dbReference>
<keyword evidence="1" id="KW-0472">Membrane</keyword>
<feature type="transmembrane region" description="Helical" evidence="1">
    <location>
        <begin position="37"/>
        <end position="53"/>
    </location>
</feature>
<evidence type="ECO:0000313" key="2">
    <source>
        <dbReference type="EMBL" id="TYH21224.1"/>
    </source>
</evidence>
<keyword evidence="3" id="KW-1185">Reference proteome</keyword>
<gene>
    <name evidence="2" type="ORF">ES288_A04G026400v1</name>
</gene>
<name>A0A5D2GT95_GOSDA</name>
<accession>A0A5D2GT95</accession>
<dbReference type="AlphaFoldDB" id="A0A5D2GT95"/>
<organism evidence="2 3">
    <name type="scientific">Gossypium darwinii</name>
    <name type="common">Darwin's cotton</name>
    <name type="synonym">Gossypium barbadense var. darwinii</name>
    <dbReference type="NCBI Taxonomy" id="34276"/>
    <lineage>
        <taxon>Eukaryota</taxon>
        <taxon>Viridiplantae</taxon>
        <taxon>Streptophyta</taxon>
        <taxon>Embryophyta</taxon>
        <taxon>Tracheophyta</taxon>
        <taxon>Spermatophyta</taxon>
        <taxon>Magnoliopsida</taxon>
        <taxon>eudicotyledons</taxon>
        <taxon>Gunneridae</taxon>
        <taxon>Pentapetalae</taxon>
        <taxon>rosids</taxon>
        <taxon>malvids</taxon>
        <taxon>Malvales</taxon>
        <taxon>Malvaceae</taxon>
        <taxon>Malvoideae</taxon>
        <taxon>Gossypium</taxon>
    </lineage>
</organism>
<keyword evidence="1" id="KW-0812">Transmembrane</keyword>
<proteinExistence type="predicted"/>
<protein>
    <submittedName>
        <fullName evidence="2">Uncharacterized protein</fullName>
    </submittedName>
</protein>
<reference evidence="2 3" key="1">
    <citation type="submission" date="2019-06" db="EMBL/GenBank/DDBJ databases">
        <title>WGS assembly of Gossypium darwinii.</title>
        <authorList>
            <person name="Chen Z.J."/>
            <person name="Sreedasyam A."/>
            <person name="Ando A."/>
            <person name="Song Q."/>
            <person name="De L."/>
            <person name="Hulse-Kemp A."/>
            <person name="Ding M."/>
            <person name="Ye W."/>
            <person name="Kirkbride R."/>
            <person name="Jenkins J."/>
            <person name="Plott C."/>
            <person name="Lovell J."/>
            <person name="Lin Y.-M."/>
            <person name="Vaughn R."/>
            <person name="Liu B."/>
            <person name="Li W."/>
            <person name="Simpson S."/>
            <person name="Scheffler B."/>
            <person name="Saski C."/>
            <person name="Grover C."/>
            <person name="Hu G."/>
            <person name="Conover J."/>
            <person name="Carlson J."/>
            <person name="Shu S."/>
            <person name="Boston L."/>
            <person name="Williams M."/>
            <person name="Peterson D."/>
            <person name="Mcgee K."/>
            <person name="Jones D."/>
            <person name="Wendel J."/>
            <person name="Stelly D."/>
            <person name="Grimwood J."/>
            <person name="Schmutz J."/>
        </authorList>
    </citation>
    <scope>NUCLEOTIDE SEQUENCE [LARGE SCALE GENOMIC DNA]</scope>
    <source>
        <strain evidence="2">1808015.09</strain>
    </source>
</reference>
<dbReference type="EMBL" id="CM017691">
    <property type="protein sequence ID" value="TYH21224.1"/>
    <property type="molecule type" value="Genomic_DNA"/>
</dbReference>